<dbReference type="AlphaFoldDB" id="A0AAW1N9S0"/>
<feature type="compositionally biased region" description="Basic and acidic residues" evidence="1">
    <location>
        <begin position="183"/>
        <end position="192"/>
    </location>
</feature>
<keyword evidence="3" id="KW-1185">Reference proteome</keyword>
<feature type="region of interest" description="Disordered" evidence="1">
    <location>
        <begin position="157"/>
        <end position="228"/>
    </location>
</feature>
<organism evidence="2 3">
    <name type="scientific">Popillia japonica</name>
    <name type="common">Japanese beetle</name>
    <dbReference type="NCBI Taxonomy" id="7064"/>
    <lineage>
        <taxon>Eukaryota</taxon>
        <taxon>Metazoa</taxon>
        <taxon>Ecdysozoa</taxon>
        <taxon>Arthropoda</taxon>
        <taxon>Hexapoda</taxon>
        <taxon>Insecta</taxon>
        <taxon>Pterygota</taxon>
        <taxon>Neoptera</taxon>
        <taxon>Endopterygota</taxon>
        <taxon>Coleoptera</taxon>
        <taxon>Polyphaga</taxon>
        <taxon>Scarabaeiformia</taxon>
        <taxon>Scarabaeidae</taxon>
        <taxon>Rutelinae</taxon>
        <taxon>Popillia</taxon>
    </lineage>
</organism>
<sequence>MESNMDIKCGYCSFVIARDFETACRHFPMHSCLATFEHVSIDAHGKAFGYQPKTQTQQLDNGDDIEEGGGIIEQNTEKWSHEEILLLINTYDEQKEKFMSPMYNKRQVWTIISDTLKQSKLLHSMLFKDPSINPIATCSSTGIIKIREGIREKFRDEREDTDTTVPKKNKKENSDTDSGLKLAAEKPGEKLNLRKRQKKEGIVKDWRKAESKEEAKERRHRERLDQKEKIFQWFKNHMEKENN</sequence>
<evidence type="ECO:0000313" key="3">
    <source>
        <dbReference type="Proteomes" id="UP001458880"/>
    </source>
</evidence>
<evidence type="ECO:0000313" key="2">
    <source>
        <dbReference type="EMBL" id="KAK9754570.1"/>
    </source>
</evidence>
<feature type="compositionally biased region" description="Basic and acidic residues" evidence="1">
    <location>
        <begin position="199"/>
        <end position="228"/>
    </location>
</feature>
<protein>
    <submittedName>
        <fullName evidence="2">Uncharacterized protein</fullName>
    </submittedName>
</protein>
<name>A0AAW1N9S0_POPJA</name>
<accession>A0AAW1N9S0</accession>
<comment type="caution">
    <text evidence="2">The sequence shown here is derived from an EMBL/GenBank/DDBJ whole genome shotgun (WGS) entry which is preliminary data.</text>
</comment>
<dbReference type="EMBL" id="JASPKY010000006">
    <property type="protein sequence ID" value="KAK9754570.1"/>
    <property type="molecule type" value="Genomic_DNA"/>
</dbReference>
<gene>
    <name evidence="2" type="ORF">QE152_g1152</name>
</gene>
<reference evidence="2 3" key="1">
    <citation type="journal article" date="2024" name="BMC Genomics">
        <title>De novo assembly and annotation of Popillia japonica's genome with initial clues to its potential as an invasive pest.</title>
        <authorList>
            <person name="Cucini C."/>
            <person name="Boschi S."/>
            <person name="Funari R."/>
            <person name="Cardaioli E."/>
            <person name="Iannotti N."/>
            <person name="Marturano G."/>
            <person name="Paoli F."/>
            <person name="Bruttini M."/>
            <person name="Carapelli A."/>
            <person name="Frati F."/>
            <person name="Nardi F."/>
        </authorList>
    </citation>
    <scope>NUCLEOTIDE SEQUENCE [LARGE SCALE GENOMIC DNA]</scope>
    <source>
        <strain evidence="2">DMR45628</strain>
    </source>
</reference>
<evidence type="ECO:0000256" key="1">
    <source>
        <dbReference type="SAM" id="MobiDB-lite"/>
    </source>
</evidence>
<dbReference type="Proteomes" id="UP001458880">
    <property type="component" value="Unassembled WGS sequence"/>
</dbReference>
<proteinExistence type="predicted"/>